<comment type="caution">
    <text evidence="2">The sequence shown here is derived from an EMBL/GenBank/DDBJ whole genome shotgun (WGS) entry which is preliminary data.</text>
</comment>
<reference evidence="2 3" key="1">
    <citation type="submission" date="2019-09" db="EMBL/GenBank/DDBJ databases">
        <title>Whole genome shotgun sequencing (WGS) of Ellagibacter isourolithinifaciens DSM 104140(T) and Adlercreutzia muris DSM 29508(T).</title>
        <authorList>
            <person name="Stoll D.A."/>
            <person name="Danylec N."/>
            <person name="Huch M."/>
        </authorList>
    </citation>
    <scope>NUCLEOTIDE SEQUENCE [LARGE SCALE GENOMIC DNA]</scope>
    <source>
        <strain evidence="2 3">DSM 104140</strain>
    </source>
</reference>
<evidence type="ECO:0000256" key="1">
    <source>
        <dbReference type="SAM" id="MobiDB-lite"/>
    </source>
</evidence>
<gene>
    <name evidence="2" type="ORF">F8C90_04105</name>
</gene>
<dbReference type="RefSeq" id="WP_158049180.1">
    <property type="nucleotide sequence ID" value="NZ_WAJR01000006.1"/>
</dbReference>
<protein>
    <submittedName>
        <fullName evidence="2">PRC-barrel domain protein</fullName>
    </submittedName>
</protein>
<dbReference type="Proteomes" id="UP000468668">
    <property type="component" value="Unassembled WGS sequence"/>
</dbReference>
<organism evidence="2 3">
    <name type="scientific">Ellagibacter isourolithinifaciens</name>
    <dbReference type="NCBI Taxonomy" id="2137581"/>
    <lineage>
        <taxon>Bacteria</taxon>
        <taxon>Bacillati</taxon>
        <taxon>Actinomycetota</taxon>
        <taxon>Coriobacteriia</taxon>
        <taxon>Eggerthellales</taxon>
        <taxon>Eggerthellaceae</taxon>
        <taxon>Ellagibacter</taxon>
    </lineage>
</organism>
<dbReference type="AlphaFoldDB" id="A0A6N6NMW3"/>
<feature type="compositionally biased region" description="Basic and acidic residues" evidence="1">
    <location>
        <begin position="257"/>
        <end position="273"/>
    </location>
</feature>
<evidence type="ECO:0000313" key="3">
    <source>
        <dbReference type="Proteomes" id="UP000468668"/>
    </source>
</evidence>
<sequence length="341" mass="36307">MASNLITTKELHNVRVMGGKNATKRIGKVRAFVYHPKERRCVGIMVKRPDLLWMFHRKDLFVSLDGFEFEDGRVVLSDDSKTRDKAACKAIDVRLDDCVIWGGMPVVTESGATLGTVGVVTFSLLTGKVESFLVDTGATANALLGTRSVPGDLVLGFRRGIGCALSGEYEGSDENPVLGAILVKDEAAEIAIEGGAAEKAGAATAVAMDKAHTAVDKVKPKVNEAAHAAGDAVNKGAYATGKQIGKATGMFSEFKEEYDKARGPKPEKNRATDEEALAVDDVEEDTTEVVPDEVPKKKPAKKASQDSASEGIGRAVGSQLKAAGGMFSAFKEEFDKARRDD</sequence>
<dbReference type="GeneID" id="98657587"/>
<feature type="compositionally biased region" description="Acidic residues" evidence="1">
    <location>
        <begin position="274"/>
        <end position="291"/>
    </location>
</feature>
<proteinExistence type="predicted"/>
<feature type="region of interest" description="Disordered" evidence="1">
    <location>
        <begin position="257"/>
        <end position="316"/>
    </location>
</feature>
<dbReference type="Gene3D" id="2.30.30.240">
    <property type="entry name" value="PRC-barrel domain"/>
    <property type="match status" value="1"/>
</dbReference>
<dbReference type="EMBL" id="WAJR01000006">
    <property type="protein sequence ID" value="KAB1641346.1"/>
    <property type="molecule type" value="Genomic_DNA"/>
</dbReference>
<name>A0A6N6NMW3_9ACTN</name>
<accession>A0A6N6NMW3</accession>
<evidence type="ECO:0000313" key="2">
    <source>
        <dbReference type="EMBL" id="KAB1641346.1"/>
    </source>
</evidence>
<dbReference type="OrthoDB" id="3171933at2"/>
<keyword evidence="3" id="KW-1185">Reference proteome</keyword>